<dbReference type="Proteomes" id="UP000033187">
    <property type="component" value="Chromosome 1"/>
</dbReference>
<dbReference type="RefSeq" id="WP_046477335.1">
    <property type="nucleotide sequence ID" value="NZ_LN829118.1"/>
</dbReference>
<protein>
    <recommendedName>
        <fullName evidence="5">Ubiquinone biosynthesis O-methyltransferase</fullName>
    </recommendedName>
    <alternativeName>
        <fullName evidence="5">2-polyprenyl-6-hydroxyphenol methylase</fullName>
        <ecNumber evidence="5">2.1.1.222</ecNumber>
    </alternativeName>
    <alternativeName>
        <fullName evidence="5">3-demethylubiquinone 3-O-methyltransferase</fullName>
        <ecNumber evidence="5">2.1.1.64</ecNumber>
    </alternativeName>
</protein>
<dbReference type="OrthoDB" id="9801538at2"/>
<evidence type="ECO:0000256" key="1">
    <source>
        <dbReference type="ARBA" id="ARBA00022603"/>
    </source>
</evidence>
<keyword evidence="7" id="KW-1185">Reference proteome</keyword>
<dbReference type="Gene3D" id="3.40.50.150">
    <property type="entry name" value="Vaccinia Virus protein VP39"/>
    <property type="match status" value="1"/>
</dbReference>
<proteinExistence type="inferred from homology"/>
<dbReference type="PANTHER" id="PTHR43464">
    <property type="entry name" value="METHYLTRANSFERASE"/>
    <property type="match status" value="1"/>
</dbReference>
<dbReference type="InterPro" id="IPR010233">
    <property type="entry name" value="UbiG_MeTrfase"/>
</dbReference>
<keyword evidence="6" id="KW-0830">Ubiquinone</keyword>
<gene>
    <name evidence="5 6" type="primary">ubiG</name>
    <name evidence="6" type="ORF">YBN1229_v1_1251</name>
</gene>
<dbReference type="GO" id="GO:0102208">
    <property type="term" value="F:2-polyprenyl-6-hydroxyphenol methylase activity"/>
    <property type="evidence" value="ECO:0007669"/>
    <property type="project" value="UniProtKB-EC"/>
</dbReference>
<reference evidence="7" key="1">
    <citation type="submission" date="2015-02" db="EMBL/GenBank/DDBJ databases">
        <authorList>
            <person name="Chooi Y.-H."/>
        </authorList>
    </citation>
    <scope>NUCLEOTIDE SEQUENCE [LARGE SCALE GENOMIC DNA]</scope>
    <source>
        <strain evidence="7">strain Y</strain>
    </source>
</reference>
<dbReference type="PANTHER" id="PTHR43464:SF19">
    <property type="entry name" value="UBIQUINONE BIOSYNTHESIS O-METHYLTRANSFERASE, MITOCHONDRIAL"/>
    <property type="match status" value="1"/>
</dbReference>
<keyword evidence="2 5" id="KW-0808">Transferase</keyword>
<dbReference type="NCBIfam" id="TIGR01983">
    <property type="entry name" value="UbiG"/>
    <property type="match status" value="1"/>
</dbReference>
<keyword evidence="4 5" id="KW-0949">S-adenosyl-L-methionine</keyword>
<feature type="binding site" evidence="5">
    <location>
        <position position="97"/>
    </location>
    <ligand>
        <name>S-adenosyl-L-methionine</name>
        <dbReference type="ChEBI" id="CHEBI:59789"/>
    </ligand>
</feature>
<dbReference type="KEGG" id="fil:BN1229_v1_1253"/>
<evidence type="ECO:0000256" key="2">
    <source>
        <dbReference type="ARBA" id="ARBA00022679"/>
    </source>
</evidence>
<name>A0A0D6JDL6_9HYPH</name>
<accession>A0A0D6JDL6</accession>
<evidence type="ECO:0000313" key="7">
    <source>
        <dbReference type="Proteomes" id="UP000033187"/>
    </source>
</evidence>
<dbReference type="EC" id="2.1.1.222" evidence="5"/>
<dbReference type="CDD" id="cd02440">
    <property type="entry name" value="AdoMet_MTases"/>
    <property type="match status" value="1"/>
</dbReference>
<feature type="binding site" evidence="5">
    <location>
        <position position="140"/>
    </location>
    <ligand>
        <name>S-adenosyl-L-methionine</name>
        <dbReference type="ChEBI" id="CHEBI:59789"/>
    </ligand>
</feature>
<keyword evidence="1 5" id="KW-0489">Methyltransferase</keyword>
<dbReference type="GO" id="GO:0010420">
    <property type="term" value="F:polyprenyldihydroxybenzoate methyltransferase activity"/>
    <property type="evidence" value="ECO:0007669"/>
    <property type="project" value="InterPro"/>
</dbReference>
<dbReference type="GO" id="GO:0032259">
    <property type="term" value="P:methylation"/>
    <property type="evidence" value="ECO:0007669"/>
    <property type="project" value="UniProtKB-KW"/>
</dbReference>
<dbReference type="SUPFAM" id="SSF53335">
    <property type="entry name" value="S-adenosyl-L-methionine-dependent methyltransferases"/>
    <property type="match status" value="1"/>
</dbReference>
<dbReference type="Pfam" id="PF13489">
    <property type="entry name" value="Methyltransf_23"/>
    <property type="match status" value="1"/>
</dbReference>
<comment type="similarity">
    <text evidence="5">Belongs to the methyltransferase superfamily. UbiG/COQ3 family.</text>
</comment>
<dbReference type="GO" id="GO:0061542">
    <property type="term" value="F:3-demethylubiquinol 3-O-methyltransferase activity"/>
    <property type="evidence" value="ECO:0007669"/>
    <property type="project" value="UniProtKB-UniRule"/>
</dbReference>
<dbReference type="HAMAP" id="MF_00472">
    <property type="entry name" value="UbiG"/>
    <property type="match status" value="1"/>
</dbReference>
<keyword evidence="3 5" id="KW-0831">Ubiquinone biosynthesis</keyword>
<dbReference type="EC" id="2.1.1.64" evidence="5"/>
<dbReference type="AlphaFoldDB" id="A0A0D6JDL6"/>
<dbReference type="EMBL" id="LN829119">
    <property type="protein sequence ID" value="CPR17436.1"/>
    <property type="molecule type" value="Genomic_DNA"/>
</dbReference>
<sequence length="254" mass="27720">MTVSTQGHSDGNVDPREVQRFAEIAETWWDPNGPFRPLHKIGPARLSFIRNALARHYQRDSGGVRILDGLKILDVGCGGGLICEPLARLGAQVTGIDPAEESISAAEVHANINGLDIDYRAARIEQIASSEERFDAVMCLEVVEHVPDPAAFISLCATALKPGGLMIASTLNRTLKSFALAIVAAEYVLGWVDRGTHRWDRFVTPDELQSALENADLTDVRFEGVVYNPLEDRWSTAADTDVNYMAAALKPHAT</sequence>
<comment type="catalytic activity">
    <reaction evidence="5">
        <text>a 3-(all-trans-polyprenyl)benzene-1,2-diol + S-adenosyl-L-methionine = a 2-methoxy-6-(all-trans-polyprenyl)phenol + S-adenosyl-L-homocysteine + H(+)</text>
        <dbReference type="Rhea" id="RHEA:31411"/>
        <dbReference type="Rhea" id="RHEA-COMP:9550"/>
        <dbReference type="Rhea" id="RHEA-COMP:9551"/>
        <dbReference type="ChEBI" id="CHEBI:15378"/>
        <dbReference type="ChEBI" id="CHEBI:57856"/>
        <dbReference type="ChEBI" id="CHEBI:59789"/>
        <dbReference type="ChEBI" id="CHEBI:62729"/>
        <dbReference type="ChEBI" id="CHEBI:62731"/>
        <dbReference type="EC" id="2.1.1.222"/>
    </reaction>
</comment>
<evidence type="ECO:0000256" key="3">
    <source>
        <dbReference type="ARBA" id="ARBA00022688"/>
    </source>
</evidence>
<organism evidence="6 7">
    <name type="scientific">Candidatus Filomicrobium marinum</name>
    <dbReference type="NCBI Taxonomy" id="1608628"/>
    <lineage>
        <taxon>Bacteria</taxon>
        <taxon>Pseudomonadati</taxon>
        <taxon>Pseudomonadota</taxon>
        <taxon>Alphaproteobacteria</taxon>
        <taxon>Hyphomicrobiales</taxon>
        <taxon>Hyphomicrobiaceae</taxon>
        <taxon>Filomicrobium</taxon>
    </lineage>
</organism>
<dbReference type="UniPathway" id="UPA00232"/>
<comment type="function">
    <text evidence="5">O-methyltransferase that catalyzes the 2 O-methylation steps in the ubiquinone biosynthetic pathway.</text>
</comment>
<evidence type="ECO:0000313" key="6">
    <source>
        <dbReference type="EMBL" id="CPR17436.1"/>
    </source>
</evidence>
<comment type="catalytic activity">
    <reaction evidence="5">
        <text>a 3-demethylubiquinol + S-adenosyl-L-methionine = a ubiquinol + S-adenosyl-L-homocysteine + H(+)</text>
        <dbReference type="Rhea" id="RHEA:44380"/>
        <dbReference type="Rhea" id="RHEA-COMP:9566"/>
        <dbReference type="Rhea" id="RHEA-COMP:10914"/>
        <dbReference type="ChEBI" id="CHEBI:15378"/>
        <dbReference type="ChEBI" id="CHEBI:17976"/>
        <dbReference type="ChEBI" id="CHEBI:57856"/>
        <dbReference type="ChEBI" id="CHEBI:59789"/>
        <dbReference type="ChEBI" id="CHEBI:84422"/>
        <dbReference type="EC" id="2.1.1.64"/>
    </reaction>
</comment>
<comment type="pathway">
    <text evidence="5">Cofactor biosynthesis; ubiquinone biosynthesis.</text>
</comment>
<evidence type="ECO:0000256" key="4">
    <source>
        <dbReference type="ARBA" id="ARBA00022691"/>
    </source>
</evidence>
<feature type="binding site" evidence="5">
    <location>
        <position position="76"/>
    </location>
    <ligand>
        <name>S-adenosyl-L-methionine</name>
        <dbReference type="ChEBI" id="CHEBI:59789"/>
    </ligand>
</feature>
<feature type="binding site" evidence="5">
    <location>
        <position position="45"/>
    </location>
    <ligand>
        <name>S-adenosyl-L-methionine</name>
        <dbReference type="ChEBI" id="CHEBI:59789"/>
    </ligand>
</feature>
<dbReference type="KEGG" id="fiy:BN1229_v1_1251"/>
<dbReference type="InterPro" id="IPR029063">
    <property type="entry name" value="SAM-dependent_MTases_sf"/>
</dbReference>
<evidence type="ECO:0000256" key="5">
    <source>
        <dbReference type="HAMAP-Rule" id="MF_00472"/>
    </source>
</evidence>